<dbReference type="AlphaFoldDB" id="A0A379ZJZ9"/>
<feature type="modified residue" description="Phosphohistidine; by HPr" evidence="7">
    <location>
        <position position="76"/>
    </location>
</feature>
<keyword evidence="6" id="KW-0460">Magnesium</keyword>
<evidence type="ECO:0000256" key="2">
    <source>
        <dbReference type="ARBA" id="ARBA00022597"/>
    </source>
</evidence>
<dbReference type="EMBL" id="CP068148">
    <property type="protein sequence ID" value="QQU53577.1"/>
    <property type="molecule type" value="Genomic_DNA"/>
</dbReference>
<evidence type="ECO:0000256" key="5">
    <source>
        <dbReference type="PIRSR" id="PIRSR000699-1"/>
    </source>
</evidence>
<dbReference type="SUPFAM" id="SSF46973">
    <property type="entry name" value="Enzyme IIa from lactose specific PTS, IIa-lac"/>
    <property type="match status" value="1"/>
</dbReference>
<dbReference type="PROSITE" id="PS51095">
    <property type="entry name" value="PTS_EIIA_TYPE_3"/>
    <property type="match status" value="1"/>
</dbReference>
<dbReference type="CDD" id="cd00215">
    <property type="entry name" value="PTS_IIA_lac"/>
    <property type="match status" value="1"/>
</dbReference>
<dbReference type="PANTHER" id="PTHR34382">
    <property type="entry name" value="PTS SYSTEM N,N'-DIACETYLCHITOBIOSE-SPECIFIC EIIA COMPONENT"/>
    <property type="match status" value="1"/>
</dbReference>
<accession>A0A379ZJZ9</accession>
<dbReference type="Gene3D" id="1.20.58.80">
    <property type="entry name" value="Phosphotransferase system, lactose/cellobiose-type IIA subunit"/>
    <property type="match status" value="1"/>
</dbReference>
<proteinExistence type="predicted"/>
<dbReference type="InterPro" id="IPR036542">
    <property type="entry name" value="PTS_IIA_lac/cel_sf"/>
</dbReference>
<reference evidence="8 10" key="1">
    <citation type="submission" date="2018-11" db="EMBL/GenBank/DDBJ databases">
        <title>The first complete genome of Serratia liquefaciens isolated from metalophyte plant revel distinctness adaptive mechanisms in an extreme habitat.</title>
        <authorList>
            <person name="Caneschi W.L."/>
            <person name="Sanchez A.B."/>
            <person name="Felestrino E.B."/>
            <person name="Assis R.A.B."/>
            <person name="Lemes C.G.C."/>
            <person name="Cordeiro I.F."/>
            <person name="Fonseca N.P."/>
            <person name="Villa M."/>
            <person name="Vieira I.T."/>
            <person name="Moraes L.A."/>
            <person name="Kamino L.H.Y."/>
            <person name="do Carmo F."/>
            <person name="Garcia C.M."/>
            <person name="Almeida N.F."/>
            <person name="Silva R.S."/>
            <person name="Ferro J.A."/>
            <person name="Ferro M.I.T."/>
            <person name="Varani A.M."/>
            <person name="Ferreira R.M."/>
            <person name="dos Santos V.L."/>
            <person name="Silva U.C."/>
            <person name="Setubal J.C."/>
            <person name="Moreira L.M."/>
        </authorList>
    </citation>
    <scope>NUCLEOTIDE SEQUENCE [LARGE SCALE GENOMIC DNA]</scope>
    <source>
        <strain evidence="8 10">FG3</strain>
    </source>
</reference>
<dbReference type="Pfam" id="PF02255">
    <property type="entry name" value="PTS_IIA"/>
    <property type="match status" value="1"/>
</dbReference>
<keyword evidence="3" id="KW-0808">Transferase</keyword>
<keyword evidence="4" id="KW-0598">Phosphotransferase system</keyword>
<keyword evidence="2" id="KW-0762">Sugar transport</keyword>
<evidence type="ECO:0000256" key="4">
    <source>
        <dbReference type="ARBA" id="ARBA00022683"/>
    </source>
</evidence>
<dbReference type="RefSeq" id="WP_115059177.1">
    <property type="nucleotide sequence ID" value="NZ_CAMFJZ010000002.1"/>
</dbReference>
<evidence type="ECO:0000313" key="11">
    <source>
        <dbReference type="Proteomes" id="UP000595237"/>
    </source>
</evidence>
<reference evidence="9 11" key="2">
    <citation type="submission" date="2021-01" db="EMBL/GenBank/DDBJ databases">
        <title>FDA dAtabase for Regulatory Grade micrObial Sequences (FDA-ARGOS): Supporting development and validation of Infectious Disease Dx tests.</title>
        <authorList>
            <person name="Blissenbach B."/>
            <person name="Krut O."/>
            <person name="Tallon L."/>
            <person name="Sadzewicz L."/>
            <person name="Zhao X."/>
            <person name="Boylan J."/>
            <person name="Ott S."/>
            <person name="Bowen H."/>
            <person name="Vavikolanu K."/>
            <person name="Mehta A."/>
            <person name="Aluvathingal J."/>
            <person name="Nadendla S."/>
            <person name="Yan Y."/>
            <person name="Sichtig H."/>
        </authorList>
    </citation>
    <scope>NUCLEOTIDE SEQUENCE [LARGE SCALE GENOMIC DNA]</scope>
    <source>
        <strain evidence="9 11">FDAARGOS_1081</strain>
    </source>
</reference>
<dbReference type="GO" id="GO:0009401">
    <property type="term" value="P:phosphoenolpyruvate-dependent sugar phosphotransferase system"/>
    <property type="evidence" value="ECO:0007669"/>
    <property type="project" value="UniProtKB-KW"/>
</dbReference>
<feature type="binding site" evidence="6">
    <location>
        <position position="79"/>
    </location>
    <ligand>
        <name>Mg(2+)</name>
        <dbReference type="ChEBI" id="CHEBI:18420"/>
        <note>ligand shared between all trimeric partners</note>
    </ligand>
</feature>
<organism evidence="8 10">
    <name type="scientific">Serratia liquefaciens</name>
    <dbReference type="NCBI Taxonomy" id="614"/>
    <lineage>
        <taxon>Bacteria</taxon>
        <taxon>Pseudomonadati</taxon>
        <taxon>Pseudomonadota</taxon>
        <taxon>Gammaproteobacteria</taxon>
        <taxon>Enterobacterales</taxon>
        <taxon>Yersiniaceae</taxon>
        <taxon>Serratia</taxon>
    </lineage>
</organism>
<dbReference type="Proteomes" id="UP000317572">
    <property type="component" value="Chromosome"/>
</dbReference>
<protein>
    <submittedName>
        <fullName evidence="8">PTS lactose/cellobiose transporter subunit IIA</fullName>
    </submittedName>
</protein>
<evidence type="ECO:0000313" key="9">
    <source>
        <dbReference type="EMBL" id="QQU53577.1"/>
    </source>
</evidence>
<accession>A0A515CXC2</accession>
<dbReference type="PANTHER" id="PTHR34382:SF7">
    <property type="entry name" value="PTS SYSTEM N,N'-DIACETYLCHITOBIOSE-SPECIFIC EIIA COMPONENT"/>
    <property type="match status" value="1"/>
</dbReference>
<keyword evidence="1" id="KW-0813">Transport</keyword>
<comment type="cofactor">
    <cofactor evidence="6">
        <name>Mg(2+)</name>
        <dbReference type="ChEBI" id="CHEBI:18420"/>
    </cofactor>
    <text evidence="6">Binds 1 Mg(2+) ion per trimer.</text>
</comment>
<name>A0A379ZJZ9_SERLI</name>
<evidence type="ECO:0000313" key="10">
    <source>
        <dbReference type="Proteomes" id="UP000317572"/>
    </source>
</evidence>
<evidence type="ECO:0000256" key="6">
    <source>
        <dbReference type="PIRSR" id="PIRSR000699-2"/>
    </source>
</evidence>
<dbReference type="GO" id="GO:0046872">
    <property type="term" value="F:metal ion binding"/>
    <property type="evidence" value="ECO:0007669"/>
    <property type="project" value="UniProtKB-KW"/>
</dbReference>
<dbReference type="GO" id="GO:0016740">
    <property type="term" value="F:transferase activity"/>
    <property type="evidence" value="ECO:0007669"/>
    <property type="project" value="UniProtKB-KW"/>
</dbReference>
<dbReference type="Proteomes" id="UP000595237">
    <property type="component" value="Chromosome"/>
</dbReference>
<keyword evidence="11" id="KW-1185">Reference proteome</keyword>
<gene>
    <name evidence="8" type="ORF">EGO53_13725</name>
    <name evidence="9" type="ORF">I6I38_14630</name>
</gene>
<dbReference type="PIRSF" id="PIRSF000699">
    <property type="entry name" value="PTS_IILac_III"/>
    <property type="match status" value="1"/>
</dbReference>
<evidence type="ECO:0000256" key="3">
    <source>
        <dbReference type="ARBA" id="ARBA00022679"/>
    </source>
</evidence>
<evidence type="ECO:0000313" key="8">
    <source>
        <dbReference type="EMBL" id="QDL32793.1"/>
    </source>
</evidence>
<dbReference type="EMBL" id="CP033893">
    <property type="protein sequence ID" value="QDL32793.1"/>
    <property type="molecule type" value="Genomic_DNA"/>
</dbReference>
<evidence type="ECO:0000256" key="1">
    <source>
        <dbReference type="ARBA" id="ARBA00022448"/>
    </source>
</evidence>
<feature type="active site" description="Tele-phosphohistidine intermediate" evidence="5">
    <location>
        <position position="76"/>
    </location>
</feature>
<evidence type="ECO:0000256" key="7">
    <source>
        <dbReference type="PROSITE-ProRule" id="PRU00418"/>
    </source>
</evidence>
<sequence length="108" mass="11694">MVDLETSVMELLVHAGSARSSLLSALQLARRGQFAAAEVKLEEAKAGIGRAHGMQTELIGMDEGVGKIPVSLILVHAQDHLMNAMLIQDLATDMIELYRRLPQGQSND</sequence>
<keyword evidence="6" id="KW-0479">Metal-binding</keyword>
<dbReference type="InterPro" id="IPR003188">
    <property type="entry name" value="PTS_IIA_lac/cel"/>
</dbReference>